<dbReference type="Gene3D" id="1.20.930.60">
    <property type="match status" value="1"/>
</dbReference>
<dbReference type="HOGENOM" id="CLU_030117_2_1_1"/>
<evidence type="ECO:0000256" key="4">
    <source>
        <dbReference type="ARBA" id="ARBA00022596"/>
    </source>
</evidence>
<dbReference type="Pfam" id="PF01937">
    <property type="entry name" value="ARMT1-like_dom"/>
    <property type="match status" value="1"/>
</dbReference>
<evidence type="ECO:0000256" key="6">
    <source>
        <dbReference type="ARBA" id="ARBA00022801"/>
    </source>
</evidence>
<evidence type="ECO:0000256" key="7">
    <source>
        <dbReference type="ARBA" id="ARBA00023211"/>
    </source>
</evidence>
<evidence type="ECO:0000256" key="9">
    <source>
        <dbReference type="ARBA" id="ARBA00048809"/>
    </source>
</evidence>
<comment type="domain">
    <text evidence="10">Subfamily III proteins have a conserved RTxK motif about 40-50 residues from the C-terminus; the threonine may be replaced by serine or cysteine.</text>
</comment>
<reference evidence="13 14" key="1">
    <citation type="journal article" date="2007" name="Nature">
        <title>Evolution of genes and genomes on the Drosophila phylogeny.</title>
        <authorList>
            <consortium name="Drosophila 12 Genomes Consortium"/>
            <person name="Clark A.G."/>
            <person name="Eisen M.B."/>
            <person name="Smith D.R."/>
            <person name="Bergman C.M."/>
            <person name="Oliver B."/>
            <person name="Markow T.A."/>
            <person name="Kaufman T.C."/>
            <person name="Kellis M."/>
            <person name="Gelbart W."/>
            <person name="Iyer V.N."/>
            <person name="Pollard D.A."/>
            <person name="Sackton T.B."/>
            <person name="Larracuente A.M."/>
            <person name="Singh N.D."/>
            <person name="Abad J.P."/>
            <person name="Abt D.N."/>
            <person name="Adryan B."/>
            <person name="Aguade M."/>
            <person name="Akashi H."/>
            <person name="Anderson W.W."/>
            <person name="Aquadro C.F."/>
            <person name="Ardell D.H."/>
            <person name="Arguello R."/>
            <person name="Artieri C.G."/>
            <person name="Barbash D.A."/>
            <person name="Barker D."/>
            <person name="Barsanti P."/>
            <person name="Batterham P."/>
            <person name="Batzoglou S."/>
            <person name="Begun D."/>
            <person name="Bhutkar A."/>
            <person name="Blanco E."/>
            <person name="Bosak S.A."/>
            <person name="Bradley R.K."/>
            <person name="Brand A.D."/>
            <person name="Brent M.R."/>
            <person name="Brooks A.N."/>
            <person name="Brown R.H."/>
            <person name="Butlin R.K."/>
            <person name="Caggese C."/>
            <person name="Calvi B.R."/>
            <person name="Bernardo de Carvalho A."/>
            <person name="Caspi A."/>
            <person name="Castrezana S."/>
            <person name="Celniker S.E."/>
            <person name="Chang J.L."/>
            <person name="Chapple C."/>
            <person name="Chatterji S."/>
            <person name="Chinwalla A."/>
            <person name="Civetta A."/>
            <person name="Clifton S.W."/>
            <person name="Comeron J.M."/>
            <person name="Costello J.C."/>
            <person name="Coyne J.A."/>
            <person name="Daub J."/>
            <person name="David R.G."/>
            <person name="Delcher A.L."/>
            <person name="Delehaunty K."/>
            <person name="Do C.B."/>
            <person name="Ebling H."/>
            <person name="Edwards K."/>
            <person name="Eickbush T."/>
            <person name="Evans J.D."/>
            <person name="Filipski A."/>
            <person name="Findeiss S."/>
            <person name="Freyhult E."/>
            <person name="Fulton L."/>
            <person name="Fulton R."/>
            <person name="Garcia A.C."/>
            <person name="Gardiner A."/>
            <person name="Garfield D.A."/>
            <person name="Garvin B.E."/>
            <person name="Gibson G."/>
            <person name="Gilbert D."/>
            <person name="Gnerre S."/>
            <person name="Godfrey J."/>
            <person name="Good R."/>
            <person name="Gotea V."/>
            <person name="Gravely B."/>
            <person name="Greenberg A.J."/>
            <person name="Griffiths-Jones S."/>
            <person name="Gross S."/>
            <person name="Guigo R."/>
            <person name="Gustafson E.A."/>
            <person name="Haerty W."/>
            <person name="Hahn M.W."/>
            <person name="Halligan D.L."/>
            <person name="Halpern A.L."/>
            <person name="Halter G.M."/>
            <person name="Han M.V."/>
            <person name="Heger A."/>
            <person name="Hillier L."/>
            <person name="Hinrichs A.S."/>
            <person name="Holmes I."/>
            <person name="Hoskins R.A."/>
            <person name="Hubisz M.J."/>
            <person name="Hultmark D."/>
            <person name="Huntley M.A."/>
            <person name="Jaffe D.B."/>
            <person name="Jagadeeshan S."/>
            <person name="Jeck W.R."/>
            <person name="Johnson J."/>
            <person name="Jones C.D."/>
            <person name="Jordan W.C."/>
            <person name="Karpen G.H."/>
            <person name="Kataoka E."/>
            <person name="Keightley P.D."/>
            <person name="Kheradpour P."/>
            <person name="Kirkness E.F."/>
            <person name="Koerich L.B."/>
            <person name="Kristiansen K."/>
            <person name="Kudrna D."/>
            <person name="Kulathinal R.J."/>
            <person name="Kumar S."/>
            <person name="Kwok R."/>
            <person name="Lander E."/>
            <person name="Langley C.H."/>
            <person name="Lapoint R."/>
            <person name="Lazzaro B.P."/>
            <person name="Lee S.J."/>
            <person name="Levesque L."/>
            <person name="Li R."/>
            <person name="Lin C.F."/>
            <person name="Lin M.F."/>
            <person name="Lindblad-Toh K."/>
            <person name="Llopart A."/>
            <person name="Long M."/>
            <person name="Low L."/>
            <person name="Lozovsky E."/>
            <person name="Lu J."/>
            <person name="Luo M."/>
            <person name="Machado C.A."/>
            <person name="Makalowski W."/>
            <person name="Marzo M."/>
            <person name="Matsuda M."/>
            <person name="Matzkin L."/>
            <person name="McAllister B."/>
            <person name="McBride C.S."/>
            <person name="McKernan B."/>
            <person name="McKernan K."/>
            <person name="Mendez-Lago M."/>
            <person name="Minx P."/>
            <person name="Mollenhauer M.U."/>
            <person name="Montooth K."/>
            <person name="Mount S.M."/>
            <person name="Mu X."/>
            <person name="Myers E."/>
            <person name="Negre B."/>
            <person name="Newfeld S."/>
            <person name="Nielsen R."/>
            <person name="Noor M.A."/>
            <person name="O'Grady P."/>
            <person name="Pachter L."/>
            <person name="Papaceit M."/>
            <person name="Parisi M.J."/>
            <person name="Parisi M."/>
            <person name="Parts L."/>
            <person name="Pedersen J.S."/>
            <person name="Pesole G."/>
            <person name="Phillippy A.M."/>
            <person name="Ponting C.P."/>
            <person name="Pop M."/>
            <person name="Porcelli D."/>
            <person name="Powell J.R."/>
            <person name="Prohaska S."/>
            <person name="Pruitt K."/>
            <person name="Puig M."/>
            <person name="Quesneville H."/>
            <person name="Ram K.R."/>
            <person name="Rand D."/>
            <person name="Rasmussen M.D."/>
            <person name="Reed L.K."/>
            <person name="Reenan R."/>
            <person name="Reily A."/>
            <person name="Remington K.A."/>
            <person name="Rieger T.T."/>
            <person name="Ritchie M.G."/>
            <person name="Robin C."/>
            <person name="Rogers Y.H."/>
            <person name="Rohde C."/>
            <person name="Rozas J."/>
            <person name="Rubenfield M.J."/>
            <person name="Ruiz A."/>
            <person name="Russo S."/>
            <person name="Salzberg S.L."/>
            <person name="Sanchez-Gracia A."/>
            <person name="Saranga D.J."/>
            <person name="Sato H."/>
            <person name="Schaeffer S.W."/>
            <person name="Schatz M.C."/>
            <person name="Schlenke T."/>
            <person name="Schwartz R."/>
            <person name="Segarra C."/>
            <person name="Singh R.S."/>
            <person name="Sirot L."/>
            <person name="Sirota M."/>
            <person name="Sisneros N.B."/>
            <person name="Smith C.D."/>
            <person name="Smith T.F."/>
            <person name="Spieth J."/>
            <person name="Stage D.E."/>
            <person name="Stark A."/>
            <person name="Stephan W."/>
            <person name="Strausberg R.L."/>
            <person name="Strempel S."/>
            <person name="Sturgill D."/>
            <person name="Sutton G."/>
            <person name="Sutton G.G."/>
            <person name="Tao W."/>
            <person name="Teichmann S."/>
            <person name="Tobari Y.N."/>
            <person name="Tomimura Y."/>
            <person name="Tsolas J.M."/>
            <person name="Valente V.L."/>
            <person name="Venter E."/>
            <person name="Venter J.C."/>
            <person name="Vicario S."/>
            <person name="Vieira F.G."/>
            <person name="Vilella A.J."/>
            <person name="Villasante A."/>
            <person name="Walenz B."/>
            <person name="Wang J."/>
            <person name="Wasserman M."/>
            <person name="Watts T."/>
            <person name="Wilson D."/>
            <person name="Wilson R.K."/>
            <person name="Wing R.A."/>
            <person name="Wolfner M.F."/>
            <person name="Wong A."/>
            <person name="Wong G.K."/>
            <person name="Wu C.I."/>
            <person name="Wu G."/>
            <person name="Yamamoto D."/>
            <person name="Yang H.P."/>
            <person name="Yang S.P."/>
            <person name="Yorke J.A."/>
            <person name="Yoshida K."/>
            <person name="Zdobnov E."/>
            <person name="Zhang P."/>
            <person name="Zhang Y."/>
            <person name="Zimin A.V."/>
            <person name="Baldwin J."/>
            <person name="Abdouelleil A."/>
            <person name="Abdulkadir J."/>
            <person name="Abebe A."/>
            <person name="Abera B."/>
            <person name="Abreu J."/>
            <person name="Acer S.C."/>
            <person name="Aftuck L."/>
            <person name="Alexander A."/>
            <person name="An P."/>
            <person name="Anderson E."/>
            <person name="Anderson S."/>
            <person name="Arachi H."/>
            <person name="Azer M."/>
            <person name="Bachantsang P."/>
            <person name="Barry A."/>
            <person name="Bayul T."/>
            <person name="Berlin A."/>
            <person name="Bessette D."/>
            <person name="Bloom T."/>
            <person name="Blye J."/>
            <person name="Boguslavskiy L."/>
            <person name="Bonnet C."/>
            <person name="Boukhgalter B."/>
            <person name="Bourzgui I."/>
            <person name="Brown A."/>
            <person name="Cahill P."/>
            <person name="Channer S."/>
            <person name="Cheshatsang Y."/>
            <person name="Chuda L."/>
            <person name="Citroen M."/>
            <person name="Collymore A."/>
            <person name="Cooke P."/>
            <person name="Costello M."/>
            <person name="D'Aco K."/>
            <person name="Daza R."/>
            <person name="De Haan G."/>
            <person name="DeGray S."/>
            <person name="DeMaso C."/>
            <person name="Dhargay N."/>
            <person name="Dooley K."/>
            <person name="Dooley E."/>
            <person name="Doricent M."/>
            <person name="Dorje P."/>
            <person name="Dorjee K."/>
            <person name="Dupes A."/>
            <person name="Elong R."/>
            <person name="Falk J."/>
            <person name="Farina A."/>
            <person name="Faro S."/>
            <person name="Ferguson D."/>
            <person name="Fisher S."/>
            <person name="Foley C.D."/>
            <person name="Franke A."/>
            <person name="Friedrich D."/>
            <person name="Gadbois L."/>
            <person name="Gearin G."/>
            <person name="Gearin C.R."/>
            <person name="Giannoukos G."/>
            <person name="Goode T."/>
            <person name="Graham J."/>
            <person name="Grandbois E."/>
            <person name="Grewal S."/>
            <person name="Gyaltsen K."/>
            <person name="Hafez N."/>
            <person name="Hagos B."/>
            <person name="Hall J."/>
            <person name="Henson C."/>
            <person name="Hollinger A."/>
            <person name="Honan T."/>
            <person name="Huard M.D."/>
            <person name="Hughes L."/>
            <person name="Hurhula B."/>
            <person name="Husby M.E."/>
            <person name="Kamat A."/>
            <person name="Kanga B."/>
            <person name="Kashin S."/>
            <person name="Khazanovich D."/>
            <person name="Kisner P."/>
            <person name="Lance K."/>
            <person name="Lara M."/>
            <person name="Lee W."/>
            <person name="Lennon N."/>
            <person name="Letendre F."/>
            <person name="LeVine R."/>
            <person name="Lipovsky A."/>
            <person name="Liu X."/>
            <person name="Liu J."/>
            <person name="Liu S."/>
            <person name="Lokyitsang T."/>
            <person name="Lokyitsang Y."/>
            <person name="Lubonja R."/>
            <person name="Lui A."/>
            <person name="MacDonald P."/>
            <person name="Magnisalis V."/>
            <person name="Maru K."/>
            <person name="Matthews C."/>
            <person name="McCusker W."/>
            <person name="McDonough S."/>
            <person name="Mehta T."/>
            <person name="Meldrim J."/>
            <person name="Meneus L."/>
            <person name="Mihai O."/>
            <person name="Mihalev A."/>
            <person name="Mihova T."/>
            <person name="Mittelman R."/>
            <person name="Mlenga V."/>
            <person name="Montmayeur A."/>
            <person name="Mulrain L."/>
            <person name="Navidi A."/>
            <person name="Naylor J."/>
            <person name="Negash T."/>
            <person name="Nguyen T."/>
            <person name="Nguyen N."/>
            <person name="Nicol R."/>
            <person name="Norbu C."/>
            <person name="Norbu N."/>
            <person name="Novod N."/>
            <person name="O'Neill B."/>
            <person name="Osman S."/>
            <person name="Markiewicz E."/>
            <person name="Oyono O.L."/>
            <person name="Patti C."/>
            <person name="Phunkhang P."/>
            <person name="Pierre F."/>
            <person name="Priest M."/>
            <person name="Raghuraman S."/>
            <person name="Rege F."/>
            <person name="Reyes R."/>
            <person name="Rise C."/>
            <person name="Rogov P."/>
            <person name="Ross K."/>
            <person name="Ryan E."/>
            <person name="Settipalli S."/>
            <person name="Shea T."/>
            <person name="Sherpa N."/>
            <person name="Shi L."/>
            <person name="Shih D."/>
            <person name="Sparrow T."/>
            <person name="Spaulding J."/>
            <person name="Stalker J."/>
            <person name="Stange-Thomann N."/>
            <person name="Stavropoulos S."/>
            <person name="Stone C."/>
            <person name="Strader C."/>
            <person name="Tesfaye S."/>
            <person name="Thomson T."/>
            <person name="Thoulutsang Y."/>
            <person name="Thoulutsang D."/>
            <person name="Topham K."/>
            <person name="Topping I."/>
            <person name="Tsamla T."/>
            <person name="Vassiliev H."/>
            <person name="Vo A."/>
            <person name="Wangchuk T."/>
            <person name="Wangdi T."/>
            <person name="Weiand M."/>
            <person name="Wilkinson J."/>
            <person name="Wilson A."/>
            <person name="Yadav S."/>
            <person name="Young G."/>
            <person name="Yu Q."/>
            <person name="Zembek L."/>
            <person name="Zhong D."/>
            <person name="Zimmer A."/>
            <person name="Zwirko Z."/>
            <person name="Jaffe D.B."/>
            <person name="Alvarez P."/>
            <person name="Brockman W."/>
            <person name="Butler J."/>
            <person name="Chin C."/>
            <person name="Gnerre S."/>
            <person name="Grabherr M."/>
            <person name="Kleber M."/>
            <person name="Mauceli E."/>
            <person name="MacCallum I."/>
        </authorList>
    </citation>
    <scope>NUCLEOTIDE SEQUENCE [LARGE SCALE GENOMIC DNA]</scope>
    <source>
        <strain evidence="14">MSH-3 / Tucson 14011-0111.49</strain>
    </source>
</reference>
<dbReference type="KEGG" id="dpe:6596408"/>
<dbReference type="InterPro" id="IPR002791">
    <property type="entry name" value="ARMT1-like_metal-bd"/>
</dbReference>
<dbReference type="OMA" id="SHFWTGP"/>
<evidence type="ECO:0000256" key="5">
    <source>
        <dbReference type="ARBA" id="ARBA00022723"/>
    </source>
</evidence>
<sequence length="505" mass="58963">MVLRISLGRHSRLSEKTTDSEFTEGPTPRHSLLSGRFKQSFAFLSLQERMPGIMQQIIELLLECRPELVERFGEQGRDEIQHVIECIERLKRELQRDRQFLLFHGNEPDKDAWNAFILELPRHKRTYFRACWLHAECYLYRRIYSFLENTQHLGGFDYFAHLKQDDLQLSERAMCALAAATRNLPKNYESFSNLMRINMWSNRYEIQLNAYIFQEDELHSDIDVLAKVADLDRNLLVDDSIFVWNSLMRAKLKGQREVIVDFICDNGGFEFFTDMLLLEFLVENGMATQVRLHVKAIPWYISDVLSSDILWTVNYLIDHPDALLSALGLKWARLMNAGKISIAPTSHFWTGPQPYFVMIDSDLELYKMLSGGYLAIFKGDLNYRRLMGDYIWDPNEEFITCLRGFRPCNICAMRTVKCEVVCGLPEGKADDLLRTDPQWMTSGNYGVIQYTDSLKCNCYQVGRLSGLFHLPIHRNFKVPEPEHETDESQQQRQSRKSRQSQSQKT</sequence>
<feature type="domain" description="Damage-control phosphatase ARMT1-like metal-binding" evidence="12">
    <location>
        <begin position="46"/>
        <end position="431"/>
    </location>
</feature>
<dbReference type="GO" id="GO:0006974">
    <property type="term" value="P:DNA damage response"/>
    <property type="evidence" value="ECO:0007669"/>
    <property type="project" value="TreeGrafter"/>
</dbReference>
<dbReference type="Proteomes" id="UP000008744">
    <property type="component" value="Unassembled WGS sequence"/>
</dbReference>
<gene>
    <name evidence="13" type="primary">Dper\GL26427</name>
    <name evidence="13" type="ORF">Dper_GL26427</name>
</gene>
<dbReference type="GO" id="GO:0097023">
    <property type="term" value="F:fructose 6-phosphate aldolase activity"/>
    <property type="evidence" value="ECO:0007669"/>
    <property type="project" value="RHEA"/>
</dbReference>
<dbReference type="GO" id="GO:0032259">
    <property type="term" value="P:methylation"/>
    <property type="evidence" value="ECO:0007669"/>
    <property type="project" value="UniProtKB-KW"/>
</dbReference>
<comment type="catalytic activity">
    <reaction evidence="9 10">
        <text>beta-D-fructose 6-phosphate = dihydroxyacetone + D-glyceraldehyde 3-phosphate</text>
        <dbReference type="Rhea" id="RHEA:28002"/>
        <dbReference type="ChEBI" id="CHEBI:16016"/>
        <dbReference type="ChEBI" id="CHEBI:57634"/>
        <dbReference type="ChEBI" id="CHEBI:59776"/>
    </reaction>
</comment>
<evidence type="ECO:0000256" key="8">
    <source>
        <dbReference type="ARBA" id="ARBA00045980"/>
    </source>
</evidence>
<protein>
    <recommendedName>
        <fullName evidence="10">Sugar phosphate phosphatase</fullName>
        <ecNumber evidence="10">2.1.1.-</ecNumber>
        <ecNumber evidence="10">3.1.3.-</ecNumber>
    </recommendedName>
</protein>
<feature type="region of interest" description="Disordered" evidence="11">
    <location>
        <begin position="479"/>
        <end position="505"/>
    </location>
</feature>
<dbReference type="EC" id="2.1.1.-" evidence="10"/>
<comment type="function">
    <text evidence="8 10">Metal-dependent phosphatase that shows phosphatase activity against several substrates, including fructose-1-phosphate and fructose-6-phosphate. Its preference for fructose-1-phosphate, a strong glycating agent that causes DNA damage rather than a canonical yeast metabolite, suggests a damage-control function in hexose phosphate metabolism. Has also been shown to have O-methyltransferase activity that methylates glutamate residues of target proteins to form gamma-glutamyl methyl ester residues. Possibly methylates PCNA, suggesting it is involved in the DNA damage response.</text>
</comment>
<dbReference type="GO" id="GO:0016462">
    <property type="term" value="F:pyrophosphatase activity"/>
    <property type="evidence" value="ECO:0007669"/>
    <property type="project" value="UniProtKB-ARBA"/>
</dbReference>
<dbReference type="PhylomeDB" id="B4GSS7"/>
<dbReference type="GO" id="GO:0008983">
    <property type="term" value="F:protein-glutamate O-methyltransferase activity"/>
    <property type="evidence" value="ECO:0007669"/>
    <property type="project" value="RHEA"/>
</dbReference>
<evidence type="ECO:0000313" key="13">
    <source>
        <dbReference type="EMBL" id="EDW25436.1"/>
    </source>
</evidence>
<dbReference type="eggNOG" id="KOG3870">
    <property type="taxonomic scope" value="Eukaryota"/>
</dbReference>
<comment type="cofactor">
    <cofactor evidence="10">
        <name>Mn(2+)</name>
        <dbReference type="ChEBI" id="CHEBI:29035"/>
    </cofactor>
    <cofactor evidence="10">
        <name>Ni(2+)</name>
        <dbReference type="ChEBI" id="CHEBI:49786"/>
    </cofactor>
</comment>
<comment type="catalytic activity">
    <reaction evidence="2 10">
        <text>beta-D-fructose 1-phosphate + H2O = D-fructose + phosphate</text>
        <dbReference type="Rhea" id="RHEA:35603"/>
        <dbReference type="ChEBI" id="CHEBI:15377"/>
        <dbReference type="ChEBI" id="CHEBI:37721"/>
        <dbReference type="ChEBI" id="CHEBI:43474"/>
        <dbReference type="ChEBI" id="CHEBI:138881"/>
    </reaction>
</comment>
<dbReference type="PANTHER" id="PTHR12260:SF6">
    <property type="entry name" value="DAMAGE-CONTROL PHOSPHATASE ARMT1"/>
    <property type="match status" value="1"/>
</dbReference>
<evidence type="ECO:0000259" key="12">
    <source>
        <dbReference type="Pfam" id="PF01937"/>
    </source>
</evidence>
<keyword evidence="6 10" id="KW-0378">Hydrolase</keyword>
<dbReference type="PANTHER" id="PTHR12260">
    <property type="entry name" value="DAMAGE-CONTROL PHOSPHATASE ARMT1"/>
    <property type="match status" value="1"/>
</dbReference>
<dbReference type="GO" id="GO:0005634">
    <property type="term" value="C:nucleus"/>
    <property type="evidence" value="ECO:0007669"/>
    <property type="project" value="TreeGrafter"/>
</dbReference>
<keyword evidence="5 10" id="KW-0479">Metal-binding</keyword>
<keyword evidence="4" id="KW-0533">Nickel</keyword>
<dbReference type="OrthoDB" id="541375at2759"/>
<dbReference type="GO" id="GO:0103026">
    <property type="term" value="F:fructose-1-phosphatase activity"/>
    <property type="evidence" value="ECO:0007669"/>
    <property type="project" value="RHEA"/>
</dbReference>
<dbReference type="EMBL" id="CH479189">
    <property type="protein sequence ID" value="EDW25436.1"/>
    <property type="molecule type" value="Genomic_DNA"/>
</dbReference>
<name>B4GSS7_DROPE</name>
<accession>B4GSS7</accession>
<evidence type="ECO:0000313" key="14">
    <source>
        <dbReference type="Proteomes" id="UP000008744"/>
    </source>
</evidence>
<evidence type="ECO:0000256" key="3">
    <source>
        <dbReference type="ARBA" id="ARBA00009519"/>
    </source>
</evidence>
<keyword evidence="10" id="KW-0489">Methyltransferase</keyword>
<dbReference type="GO" id="GO:0046872">
    <property type="term" value="F:metal ion binding"/>
    <property type="evidence" value="ECO:0007669"/>
    <property type="project" value="UniProtKB-UniRule"/>
</dbReference>
<evidence type="ECO:0000256" key="11">
    <source>
        <dbReference type="SAM" id="MobiDB-lite"/>
    </source>
</evidence>
<evidence type="ECO:0000256" key="1">
    <source>
        <dbReference type="ARBA" id="ARBA00000807"/>
    </source>
</evidence>
<dbReference type="InterPro" id="IPR039763">
    <property type="entry name" value="ARMT1"/>
</dbReference>
<evidence type="ECO:0000256" key="2">
    <source>
        <dbReference type="ARBA" id="ARBA00001326"/>
    </source>
</evidence>
<dbReference type="SUPFAM" id="SSF111321">
    <property type="entry name" value="AF1104-like"/>
    <property type="match status" value="1"/>
</dbReference>
<dbReference type="AlphaFoldDB" id="B4GSS7"/>
<dbReference type="GO" id="GO:0030643">
    <property type="term" value="P:intracellular phosphate ion homeostasis"/>
    <property type="evidence" value="ECO:0007669"/>
    <property type="project" value="UniProtKB-ARBA"/>
</dbReference>
<dbReference type="STRING" id="7234.B4GSS7"/>
<keyword evidence="7 10" id="KW-0464">Manganese</keyword>
<dbReference type="FunFam" id="3.40.50.10880:FF:000005">
    <property type="entry name" value="DUF89-domain-containing protein"/>
    <property type="match status" value="1"/>
</dbReference>
<organism evidence="14">
    <name type="scientific">Drosophila persimilis</name>
    <name type="common">Fruit fly</name>
    <dbReference type="NCBI Taxonomy" id="7234"/>
    <lineage>
        <taxon>Eukaryota</taxon>
        <taxon>Metazoa</taxon>
        <taxon>Ecdysozoa</taxon>
        <taxon>Arthropoda</taxon>
        <taxon>Hexapoda</taxon>
        <taxon>Insecta</taxon>
        <taxon>Pterygota</taxon>
        <taxon>Neoptera</taxon>
        <taxon>Endopterygota</taxon>
        <taxon>Diptera</taxon>
        <taxon>Brachycera</taxon>
        <taxon>Muscomorpha</taxon>
        <taxon>Ephydroidea</taxon>
        <taxon>Drosophilidae</taxon>
        <taxon>Drosophila</taxon>
        <taxon>Sophophora</taxon>
    </lineage>
</organism>
<proteinExistence type="inferred from homology"/>
<keyword evidence="10" id="KW-0808">Transferase</keyword>
<comment type="catalytic activity">
    <reaction evidence="1 10">
        <text>L-glutamyl-[protein] + S-adenosyl-L-methionine = [protein]-L-glutamate 5-O-methyl ester + S-adenosyl-L-homocysteine</text>
        <dbReference type="Rhea" id="RHEA:24452"/>
        <dbReference type="Rhea" id="RHEA-COMP:10208"/>
        <dbReference type="Rhea" id="RHEA-COMP:10311"/>
        <dbReference type="ChEBI" id="CHEBI:29973"/>
        <dbReference type="ChEBI" id="CHEBI:57856"/>
        <dbReference type="ChEBI" id="CHEBI:59789"/>
        <dbReference type="ChEBI" id="CHEBI:82795"/>
    </reaction>
</comment>
<keyword evidence="14" id="KW-1185">Reference proteome</keyword>
<dbReference type="Gene3D" id="3.40.50.10880">
    <property type="entry name" value="Uncharacterised protein PF01937, DUF89, domain 3"/>
    <property type="match status" value="1"/>
</dbReference>
<dbReference type="InterPro" id="IPR036075">
    <property type="entry name" value="ARMT-1-like_metal-bd_sf"/>
</dbReference>
<comment type="similarity">
    <text evidence="3 10">Belongs to the damage-control phosphatase family. Sugar phosphate phosphatase III subfamily.</text>
</comment>
<evidence type="ECO:0000256" key="10">
    <source>
        <dbReference type="RuleBase" id="RU367030"/>
    </source>
</evidence>
<dbReference type="EC" id="3.1.3.-" evidence="10"/>